<evidence type="ECO:0008006" key="3">
    <source>
        <dbReference type="Google" id="ProtNLM"/>
    </source>
</evidence>
<dbReference type="PANTHER" id="PTHR47718">
    <property type="entry name" value="OS01G0519700 PROTEIN"/>
    <property type="match status" value="1"/>
</dbReference>
<comment type="caution">
    <text evidence="1">The sequence shown here is derived from an EMBL/GenBank/DDBJ whole genome shotgun (WGS) entry which is preliminary data.</text>
</comment>
<evidence type="ECO:0000313" key="1">
    <source>
        <dbReference type="EMBL" id="KAG8377577.1"/>
    </source>
</evidence>
<dbReference type="EMBL" id="WHWC01000008">
    <property type="protein sequence ID" value="KAG8377577.1"/>
    <property type="molecule type" value="Genomic_DNA"/>
</dbReference>
<evidence type="ECO:0000313" key="2">
    <source>
        <dbReference type="Proteomes" id="UP000826271"/>
    </source>
</evidence>
<dbReference type="AlphaFoldDB" id="A0AAV6XAC0"/>
<name>A0AAV6XAC0_9LAMI</name>
<organism evidence="1 2">
    <name type="scientific">Buddleja alternifolia</name>
    <dbReference type="NCBI Taxonomy" id="168488"/>
    <lineage>
        <taxon>Eukaryota</taxon>
        <taxon>Viridiplantae</taxon>
        <taxon>Streptophyta</taxon>
        <taxon>Embryophyta</taxon>
        <taxon>Tracheophyta</taxon>
        <taxon>Spermatophyta</taxon>
        <taxon>Magnoliopsida</taxon>
        <taxon>eudicotyledons</taxon>
        <taxon>Gunneridae</taxon>
        <taxon>Pentapetalae</taxon>
        <taxon>asterids</taxon>
        <taxon>lamiids</taxon>
        <taxon>Lamiales</taxon>
        <taxon>Scrophulariaceae</taxon>
        <taxon>Buddlejeae</taxon>
        <taxon>Buddleja</taxon>
    </lineage>
</organism>
<keyword evidence="2" id="KW-1185">Reference proteome</keyword>
<gene>
    <name evidence="1" type="ORF">BUALT_Bualt08G0047600</name>
</gene>
<dbReference type="PANTHER" id="PTHR47718:SF2">
    <property type="entry name" value="PROTEIN FAR1-RELATED SEQUENCE 5-LIKE"/>
    <property type="match status" value="1"/>
</dbReference>
<proteinExistence type="predicted"/>
<protein>
    <recommendedName>
        <fullName evidence="3">Protein FAR1-RELATED SEQUENCE</fullName>
    </recommendedName>
</protein>
<dbReference type="Proteomes" id="UP000826271">
    <property type="component" value="Unassembled WGS sequence"/>
</dbReference>
<sequence length="168" mass="18911">MIILCTPSAKSRLVMKLGLKFENEEDAYKYYIDYVGVVGFSIRKEFMNKNTVRGYVTSRSSHVGKRATGQQHGKYQVVSFEAKHNYPLAPSKLFNMLSLQRKIKNVQAHELDLIDDSGICPKLAWEFACRQAGGPECLAFLRVMSAKKPKTIITGQDLTMGKTISLVM</sequence>
<reference evidence="1" key="1">
    <citation type="submission" date="2019-10" db="EMBL/GenBank/DDBJ databases">
        <authorList>
            <person name="Zhang R."/>
            <person name="Pan Y."/>
            <person name="Wang J."/>
            <person name="Ma R."/>
            <person name="Yu S."/>
        </authorList>
    </citation>
    <scope>NUCLEOTIDE SEQUENCE</scope>
    <source>
        <strain evidence="1">LA-IB0</strain>
        <tissue evidence="1">Leaf</tissue>
    </source>
</reference>
<accession>A0AAV6XAC0</accession>